<evidence type="ECO:0000256" key="10">
    <source>
        <dbReference type="ARBA" id="ARBA00048898"/>
    </source>
</evidence>
<dbReference type="Gene3D" id="3.30.1180.20">
    <property type="entry name" value="Dihydroxyacetone kinase, domain 2"/>
    <property type="match status" value="1"/>
</dbReference>
<keyword evidence="8" id="KW-0067">ATP-binding</keyword>
<feature type="domain" description="DhaK" evidence="13">
    <location>
        <begin position="45"/>
        <end position="383"/>
    </location>
</feature>
<dbReference type="UniPathway" id="UPA00617">
    <property type="reaction ID" value="UER00669"/>
</dbReference>
<dbReference type="SUPFAM" id="SSF82549">
    <property type="entry name" value="DAK1/DegV-like"/>
    <property type="match status" value="1"/>
</dbReference>
<dbReference type="PANTHER" id="PTHR28629">
    <property type="entry name" value="TRIOKINASE/FMN CYCLASE"/>
    <property type="match status" value="1"/>
</dbReference>
<evidence type="ECO:0000256" key="11">
    <source>
        <dbReference type="SAM" id="MobiDB-lite"/>
    </source>
</evidence>
<comment type="pathway">
    <text evidence="2">Polyol metabolism; glycerol fermentation; glycerone phosphate from glycerol (oxidative route): step 2/2.</text>
</comment>
<evidence type="ECO:0000256" key="3">
    <source>
        <dbReference type="ARBA" id="ARBA00008757"/>
    </source>
</evidence>
<dbReference type="Pfam" id="PF02733">
    <property type="entry name" value="Dak1"/>
    <property type="match status" value="1"/>
</dbReference>
<dbReference type="GO" id="GO:0005524">
    <property type="term" value="F:ATP binding"/>
    <property type="evidence" value="ECO:0007669"/>
    <property type="project" value="UniProtKB-KW"/>
</dbReference>
<gene>
    <name evidence="14" type="ORF">BN869_000012298_1</name>
</gene>
<dbReference type="InterPro" id="IPR050861">
    <property type="entry name" value="Dihydroxyacetone_Kinase"/>
</dbReference>
<evidence type="ECO:0000313" key="14">
    <source>
        <dbReference type="EMBL" id="CEO56240.1"/>
    </source>
</evidence>
<organism evidence="14">
    <name type="scientific">Bionectria ochroleuca</name>
    <name type="common">Gliocladium roseum</name>
    <dbReference type="NCBI Taxonomy" id="29856"/>
    <lineage>
        <taxon>Eukaryota</taxon>
        <taxon>Fungi</taxon>
        <taxon>Dikarya</taxon>
        <taxon>Ascomycota</taxon>
        <taxon>Pezizomycotina</taxon>
        <taxon>Sordariomycetes</taxon>
        <taxon>Hypocreomycetidae</taxon>
        <taxon>Hypocreales</taxon>
        <taxon>Bionectriaceae</taxon>
        <taxon>Clonostachys</taxon>
    </lineage>
</organism>
<accession>A0A0B7KMX8</accession>
<feature type="domain" description="DhaL" evidence="12">
    <location>
        <begin position="419"/>
        <end position="619"/>
    </location>
</feature>
<evidence type="ECO:0000256" key="8">
    <source>
        <dbReference type="ARBA" id="ARBA00022840"/>
    </source>
</evidence>
<evidence type="ECO:0000259" key="12">
    <source>
        <dbReference type="PROSITE" id="PS51480"/>
    </source>
</evidence>
<dbReference type="GO" id="GO:0004371">
    <property type="term" value="F:glycerone kinase activity"/>
    <property type="evidence" value="ECO:0007669"/>
    <property type="project" value="UniProtKB-EC"/>
</dbReference>
<dbReference type="SUPFAM" id="SSF101473">
    <property type="entry name" value="DhaL-like"/>
    <property type="match status" value="1"/>
</dbReference>
<evidence type="ECO:0000256" key="1">
    <source>
        <dbReference type="ARBA" id="ARBA00003264"/>
    </source>
</evidence>
<evidence type="ECO:0000256" key="5">
    <source>
        <dbReference type="ARBA" id="ARBA00022741"/>
    </source>
</evidence>
<keyword evidence="4" id="KW-0808">Transferase</keyword>
<evidence type="ECO:0000259" key="13">
    <source>
        <dbReference type="PROSITE" id="PS51481"/>
    </source>
</evidence>
<evidence type="ECO:0000256" key="9">
    <source>
        <dbReference type="ARBA" id="ARBA00047974"/>
    </source>
</evidence>
<dbReference type="GO" id="GO:0005829">
    <property type="term" value="C:cytosol"/>
    <property type="evidence" value="ECO:0007669"/>
    <property type="project" value="TreeGrafter"/>
</dbReference>
<feature type="region of interest" description="Disordered" evidence="11">
    <location>
        <begin position="1"/>
        <end position="25"/>
    </location>
</feature>
<dbReference type="InterPro" id="IPR004007">
    <property type="entry name" value="DhaL_dom"/>
</dbReference>
<keyword evidence="5" id="KW-0547">Nucleotide-binding</keyword>
<dbReference type="InterPro" id="IPR004006">
    <property type="entry name" value="DhaK_dom"/>
</dbReference>
<comment type="similarity">
    <text evidence="3">Belongs to the dihydroxyacetone kinase (DAK) family.</text>
</comment>
<evidence type="ECO:0000256" key="7">
    <source>
        <dbReference type="ARBA" id="ARBA00022798"/>
    </source>
</evidence>
<dbReference type="SMART" id="SM01120">
    <property type="entry name" value="Dak2"/>
    <property type="match status" value="1"/>
</dbReference>
<dbReference type="Gene3D" id="3.40.50.10440">
    <property type="entry name" value="Dihydroxyacetone kinase, domain 1"/>
    <property type="match status" value="1"/>
</dbReference>
<comment type="catalytic activity">
    <reaction evidence="10">
        <text>dihydroxyacetone + ATP = dihydroxyacetone phosphate + ADP + H(+)</text>
        <dbReference type="Rhea" id="RHEA:15773"/>
        <dbReference type="ChEBI" id="CHEBI:15378"/>
        <dbReference type="ChEBI" id="CHEBI:16016"/>
        <dbReference type="ChEBI" id="CHEBI:30616"/>
        <dbReference type="ChEBI" id="CHEBI:57642"/>
        <dbReference type="ChEBI" id="CHEBI:456216"/>
        <dbReference type="EC" id="2.7.1.29"/>
    </reaction>
</comment>
<dbReference type="PROSITE" id="PS51481">
    <property type="entry name" value="DHAK"/>
    <property type="match status" value="1"/>
</dbReference>
<dbReference type="GO" id="GO:0050354">
    <property type="term" value="F:triokinase activity"/>
    <property type="evidence" value="ECO:0007669"/>
    <property type="project" value="UniProtKB-EC"/>
</dbReference>
<reference evidence="14" key="1">
    <citation type="submission" date="2015-01" db="EMBL/GenBank/DDBJ databases">
        <authorList>
            <person name="Durling Mikael"/>
        </authorList>
    </citation>
    <scope>NUCLEOTIDE SEQUENCE</scope>
</reference>
<dbReference type="Pfam" id="PF02734">
    <property type="entry name" value="Dak2"/>
    <property type="match status" value="1"/>
</dbReference>
<comment type="catalytic activity">
    <reaction evidence="9">
        <text>D-glyceraldehyde + ATP = D-glyceraldehyde 3-phosphate + ADP + H(+)</text>
        <dbReference type="Rhea" id="RHEA:13941"/>
        <dbReference type="ChEBI" id="CHEBI:15378"/>
        <dbReference type="ChEBI" id="CHEBI:17378"/>
        <dbReference type="ChEBI" id="CHEBI:30616"/>
        <dbReference type="ChEBI" id="CHEBI:59776"/>
        <dbReference type="ChEBI" id="CHEBI:456216"/>
        <dbReference type="EC" id="2.7.1.28"/>
    </reaction>
</comment>
<dbReference type="AlphaFoldDB" id="A0A0B7KMX8"/>
<evidence type="ECO:0008006" key="15">
    <source>
        <dbReference type="Google" id="ProtNLM"/>
    </source>
</evidence>
<comment type="function">
    <text evidence="1">Catalyzes both the phosphorylation of dihydroxyacetone and of glyceraldehyde.</text>
</comment>
<sequence length="619" mass="65685">MAKPPNYSSPYRDLGSSQFGKDAKRSAAKAKKKQFNLSAIAQLMAANPLVPKTLIALSASNLHLHPDETNRTVTNSHHDPSNVAIIGGGGSGHEPAWSCYFGDGMLSSAACGDIFASPSTKQVLVAIRSAPSSQGYILLITNYSGDHLHFGLAADRAKAEGLSENVIVLSATDDVSIGRSRSSCLGRRGLAAMKILGTGSSRGFSIDQCLKLGRAVNDQTVTIGSSFDHCHVPGRRDQAILDDICVLGASIHNHAGWQRISPFPSVGDLIRRALRLLCDPADTERAFATFTPGAQVTLLINNYGGLCLSHLELGELADETLGQLSQGWSITPVRSLIGTFETSLNASGFSISLYNITVAARNSESGANLVLELLDSHTTAVSWPDTIRPKGTPLSSLEAKKAPLARVLRLDKDLFIDLELMEMMLRSACARVIAAEPKLTEWDLVMGDEDYGEAVKGLAELVLTSPDSGSTKSGSVVGALRALIQAAEDVGGTLGTIFGILLSALFASLKAAIATQAKRGSGRGKSPLFSSTLSSAVECLKLHTSVREGDRTVMDVLLPFANSFSQKEAFTIALKVTKEKAEGMRYAKPMMGRATYVGDGTAQELPDPGAWPLYEILQG</sequence>
<dbReference type="PROSITE" id="PS51480">
    <property type="entry name" value="DHAL"/>
    <property type="match status" value="1"/>
</dbReference>
<dbReference type="FunFam" id="3.30.1180.20:FF:000001">
    <property type="entry name" value="Dihydroxyacetone kinase 1"/>
    <property type="match status" value="1"/>
</dbReference>
<dbReference type="GO" id="GO:0019588">
    <property type="term" value="P:anaerobic glycerol catabolic process"/>
    <property type="evidence" value="ECO:0007669"/>
    <property type="project" value="UniProtKB-UniPathway"/>
</dbReference>
<evidence type="ECO:0000256" key="6">
    <source>
        <dbReference type="ARBA" id="ARBA00022777"/>
    </source>
</evidence>
<dbReference type="InterPro" id="IPR036117">
    <property type="entry name" value="DhaL_dom_sf"/>
</dbReference>
<protein>
    <recommendedName>
        <fullName evidence="15">Dihydroxyacetone kinase</fullName>
    </recommendedName>
</protein>
<name>A0A0B7KMX8_BIOOC</name>
<evidence type="ECO:0000256" key="2">
    <source>
        <dbReference type="ARBA" id="ARBA00004778"/>
    </source>
</evidence>
<proteinExistence type="inferred from homology"/>
<dbReference type="PANTHER" id="PTHR28629:SF1">
    <property type="entry name" value="YALI0F01606P"/>
    <property type="match status" value="1"/>
</dbReference>
<dbReference type="EMBL" id="CDPU01000063">
    <property type="protein sequence ID" value="CEO56240.1"/>
    <property type="molecule type" value="Genomic_DNA"/>
</dbReference>
<keyword evidence="6" id="KW-0418">Kinase</keyword>
<keyword evidence="7" id="KW-0319">Glycerol metabolism</keyword>
<evidence type="ECO:0000256" key="4">
    <source>
        <dbReference type="ARBA" id="ARBA00022679"/>
    </source>
</evidence>
<dbReference type="Gene3D" id="1.25.40.340">
    <property type="match status" value="1"/>
</dbReference>
<dbReference type="FunFam" id="3.40.50.10440:FF:000001">
    <property type="entry name" value="Dihydroxyacetone kinase, DhaK subunit"/>
    <property type="match status" value="1"/>
</dbReference>